<protein>
    <submittedName>
        <fullName evidence="1">Uncharacterized protein</fullName>
    </submittedName>
</protein>
<dbReference type="EMBL" id="JASCZI010271912">
    <property type="protein sequence ID" value="MED6217441.1"/>
    <property type="molecule type" value="Genomic_DNA"/>
</dbReference>
<organism evidence="1 2">
    <name type="scientific">Stylosanthes scabra</name>
    <dbReference type="NCBI Taxonomy" id="79078"/>
    <lineage>
        <taxon>Eukaryota</taxon>
        <taxon>Viridiplantae</taxon>
        <taxon>Streptophyta</taxon>
        <taxon>Embryophyta</taxon>
        <taxon>Tracheophyta</taxon>
        <taxon>Spermatophyta</taxon>
        <taxon>Magnoliopsida</taxon>
        <taxon>eudicotyledons</taxon>
        <taxon>Gunneridae</taxon>
        <taxon>Pentapetalae</taxon>
        <taxon>rosids</taxon>
        <taxon>fabids</taxon>
        <taxon>Fabales</taxon>
        <taxon>Fabaceae</taxon>
        <taxon>Papilionoideae</taxon>
        <taxon>50 kb inversion clade</taxon>
        <taxon>dalbergioids sensu lato</taxon>
        <taxon>Dalbergieae</taxon>
        <taxon>Pterocarpus clade</taxon>
        <taxon>Stylosanthes</taxon>
    </lineage>
</organism>
<comment type="caution">
    <text evidence="1">The sequence shown here is derived from an EMBL/GenBank/DDBJ whole genome shotgun (WGS) entry which is preliminary data.</text>
</comment>
<name>A0ABU6Z553_9FABA</name>
<sequence>MVINKIMLSSLTLNHSLIFRNWPLIFSLFRDCECDVVLQAVGVATTDILQAIIIPPFVTLLLSTRDKHCFCRPSHVVLSPLRARECNVLLQAAVLATTNLLTPRRCRSPASALRLSPVGSAMSALATHPAPAVTSSSRRRPSSILQLAATMSSLATPPVS</sequence>
<reference evidence="1 2" key="1">
    <citation type="journal article" date="2023" name="Plants (Basel)">
        <title>Bridging the Gap: Combining Genomics and Transcriptomics Approaches to Understand Stylosanthes scabra, an Orphan Legume from the Brazilian Caatinga.</title>
        <authorList>
            <person name="Ferreira-Neto J.R.C."/>
            <person name="da Silva M.D."/>
            <person name="Binneck E."/>
            <person name="de Melo N.F."/>
            <person name="da Silva R.H."/>
            <person name="de Melo A.L.T.M."/>
            <person name="Pandolfi V."/>
            <person name="Bustamante F.O."/>
            <person name="Brasileiro-Vidal A.C."/>
            <person name="Benko-Iseppon A.M."/>
        </authorList>
    </citation>
    <scope>NUCLEOTIDE SEQUENCE [LARGE SCALE GENOMIC DNA]</scope>
    <source>
        <tissue evidence="1">Leaves</tissue>
    </source>
</reference>
<accession>A0ABU6Z553</accession>
<evidence type="ECO:0000313" key="2">
    <source>
        <dbReference type="Proteomes" id="UP001341840"/>
    </source>
</evidence>
<dbReference type="Proteomes" id="UP001341840">
    <property type="component" value="Unassembled WGS sequence"/>
</dbReference>
<evidence type="ECO:0000313" key="1">
    <source>
        <dbReference type="EMBL" id="MED6217441.1"/>
    </source>
</evidence>
<gene>
    <name evidence="1" type="ORF">PIB30_017688</name>
</gene>
<proteinExistence type="predicted"/>
<keyword evidence="2" id="KW-1185">Reference proteome</keyword>